<feature type="transmembrane region" description="Helical" evidence="2">
    <location>
        <begin position="72"/>
        <end position="97"/>
    </location>
</feature>
<evidence type="ECO:0000256" key="2">
    <source>
        <dbReference type="RuleBase" id="RU004914"/>
    </source>
</evidence>
<dbReference type="GO" id="GO:0042910">
    <property type="term" value="F:xenobiotic transmembrane transporter activity"/>
    <property type="evidence" value="ECO:0007669"/>
    <property type="project" value="InterPro"/>
</dbReference>
<feature type="transmembrane region" description="Helical" evidence="2">
    <location>
        <begin position="380"/>
        <end position="397"/>
    </location>
</feature>
<dbReference type="Pfam" id="PF01554">
    <property type="entry name" value="MatE"/>
    <property type="match status" value="2"/>
</dbReference>
<dbReference type="EMBL" id="JAEHOE010000008">
    <property type="protein sequence ID" value="KAG2498960.1"/>
    <property type="molecule type" value="Genomic_DNA"/>
</dbReference>
<keyword evidence="2" id="KW-0812">Transmembrane</keyword>
<keyword evidence="2" id="KW-0472">Membrane</keyword>
<protein>
    <recommendedName>
        <fullName evidence="2">Protein DETOXIFICATION</fullName>
    </recommendedName>
    <alternativeName>
        <fullName evidence="2">Multidrug and toxic compound extrusion protein</fullName>
    </alternativeName>
</protein>
<dbReference type="InterPro" id="IPR002528">
    <property type="entry name" value="MATE_fam"/>
</dbReference>
<feature type="transmembrane region" description="Helical" evidence="2">
    <location>
        <begin position="205"/>
        <end position="230"/>
    </location>
</feature>
<feature type="transmembrane region" description="Helical" evidence="2">
    <location>
        <begin position="42"/>
        <end position="65"/>
    </location>
</feature>
<organism evidence="3 4">
    <name type="scientific">Edaphochlamys debaryana</name>
    <dbReference type="NCBI Taxonomy" id="47281"/>
    <lineage>
        <taxon>Eukaryota</taxon>
        <taxon>Viridiplantae</taxon>
        <taxon>Chlorophyta</taxon>
        <taxon>core chlorophytes</taxon>
        <taxon>Chlorophyceae</taxon>
        <taxon>CS clade</taxon>
        <taxon>Chlamydomonadales</taxon>
        <taxon>Chlamydomonadales incertae sedis</taxon>
        <taxon>Edaphochlamys</taxon>
    </lineage>
</organism>
<dbReference type="AlphaFoldDB" id="A0A835Y9S1"/>
<dbReference type="NCBIfam" id="TIGR00797">
    <property type="entry name" value="matE"/>
    <property type="match status" value="1"/>
</dbReference>
<dbReference type="GO" id="GO:0015297">
    <property type="term" value="F:antiporter activity"/>
    <property type="evidence" value="ECO:0007669"/>
    <property type="project" value="InterPro"/>
</dbReference>
<keyword evidence="4" id="KW-1185">Reference proteome</keyword>
<gene>
    <name evidence="3" type="ORF">HYH03_003149</name>
</gene>
<evidence type="ECO:0000313" key="4">
    <source>
        <dbReference type="Proteomes" id="UP000612055"/>
    </source>
</evidence>
<dbReference type="Proteomes" id="UP000612055">
    <property type="component" value="Unassembled WGS sequence"/>
</dbReference>
<feature type="transmembrane region" description="Helical" evidence="2">
    <location>
        <begin position="117"/>
        <end position="142"/>
    </location>
</feature>
<dbReference type="PANTHER" id="PTHR11206">
    <property type="entry name" value="MULTIDRUG RESISTANCE PROTEIN"/>
    <property type="match status" value="1"/>
</dbReference>
<name>A0A835Y9S1_9CHLO</name>
<feature type="transmembrane region" description="Helical" evidence="2">
    <location>
        <begin position="446"/>
        <end position="467"/>
    </location>
</feature>
<reference evidence="3" key="1">
    <citation type="journal article" date="2020" name="bioRxiv">
        <title>Comparative genomics of Chlamydomonas.</title>
        <authorList>
            <person name="Craig R.J."/>
            <person name="Hasan A.R."/>
            <person name="Ness R.W."/>
            <person name="Keightley P.D."/>
        </authorList>
    </citation>
    <scope>NUCLEOTIDE SEQUENCE</scope>
    <source>
        <strain evidence="3">CCAP 11/70</strain>
    </source>
</reference>
<sequence>MAEETLDEVHVPLLAAKADVDDDLGGFGLRSYLQNVRECSKMFLPLLLNYICAYSINIVTLSFVGHIGKAELAAAALGTSLVSILGRTIIMGLSGGLDTLASQAFGAGNVAALGAHFRTAVAFLALHLVPLVTMLLAAPVFLREEASDADLGVMAGRYVAAVLPALGFECLSRPLNSVLVAQRITAPQATIQTITLPLHIANNYVLIHVLGLGYLGAAVASCVTGAYVLIMTSSYMIYTGMAKRLLQSDPLHESTWQALVSFGRLSYPACVMRCAESWGFSIMTVAAGKLPDPGTSVSAASISFNIYGILYMGFAAFALTTSTRVGNALGSGSARAARHAALSALLTAPLMWLGVATFLVEPHSQRWLALVFTDGTDAELMYHLRRMLVLVAALELCDGSQVVMTGVIQGAGKQKLGVLVNVVAFYVVAIPLALALAFPGGQGVEGMYMGMLTGPAIQAAAYCSIIMKLDWRAEARRARQRSAAWGARAPGAASTGLAPAPGLVPAAAGEGSGAAAAGSAVPGAVQAHVSVGVGAGAGAGAGGAVAK</sequence>
<feature type="transmembrane region" description="Helical" evidence="2">
    <location>
        <begin position="418"/>
        <end position="440"/>
    </location>
</feature>
<dbReference type="GO" id="GO:0016020">
    <property type="term" value="C:membrane"/>
    <property type="evidence" value="ECO:0007669"/>
    <property type="project" value="InterPro"/>
</dbReference>
<comment type="caution">
    <text evidence="2">Lacks conserved residue(s) required for the propagation of feature annotation.</text>
</comment>
<accession>A0A835Y9S1</accession>
<proteinExistence type="inferred from homology"/>
<comment type="caution">
    <text evidence="3">The sequence shown here is derived from an EMBL/GenBank/DDBJ whole genome shotgun (WGS) entry which is preliminary data.</text>
</comment>
<feature type="transmembrane region" description="Helical" evidence="2">
    <location>
        <begin position="340"/>
        <end position="360"/>
    </location>
</feature>
<evidence type="ECO:0000313" key="3">
    <source>
        <dbReference type="EMBL" id="KAG2498960.1"/>
    </source>
</evidence>
<keyword evidence="2" id="KW-1133">Transmembrane helix</keyword>
<feature type="transmembrane region" description="Helical" evidence="2">
    <location>
        <begin position="299"/>
        <end position="319"/>
    </location>
</feature>
<dbReference type="OrthoDB" id="2126698at2759"/>
<evidence type="ECO:0000256" key="1">
    <source>
        <dbReference type="ARBA" id="ARBA00010199"/>
    </source>
</evidence>
<comment type="similarity">
    <text evidence="1 2">Belongs to the multi antimicrobial extrusion (MATE) (TC 2.A.66.1) family.</text>
</comment>